<dbReference type="GeneID" id="33572832"/>
<dbReference type="Gene3D" id="3.50.50.60">
    <property type="entry name" value="FAD/NAD(P)-binding domain"/>
    <property type="match status" value="1"/>
</dbReference>
<organism evidence="1 2">
    <name type="scientific">Lobosporangium transversale</name>
    <dbReference type="NCBI Taxonomy" id="64571"/>
    <lineage>
        <taxon>Eukaryota</taxon>
        <taxon>Fungi</taxon>
        <taxon>Fungi incertae sedis</taxon>
        <taxon>Mucoromycota</taxon>
        <taxon>Mortierellomycotina</taxon>
        <taxon>Mortierellomycetes</taxon>
        <taxon>Mortierellales</taxon>
        <taxon>Mortierellaceae</taxon>
        <taxon>Lobosporangium</taxon>
    </lineage>
</organism>
<dbReference type="RefSeq" id="XP_021886012.1">
    <property type="nucleotide sequence ID" value="XM_022030991.1"/>
</dbReference>
<evidence type="ECO:0000313" key="2">
    <source>
        <dbReference type="Proteomes" id="UP000193648"/>
    </source>
</evidence>
<accession>A0A1Y2H1A3</accession>
<sequence length="134" mass="15507">MLPFAGQGANMAILSALELTNLLYDMKSDTQTEITRIFKVYYKNRHSLAKWCVSSANQHGAMLHKKGVIGDLWRYLFLNWMPRWVIKRVTDSFHVYRPQLVFLPFVKIRGSLTTYTNKPSTRQTPIVSTSPRTV</sequence>
<evidence type="ECO:0008006" key="3">
    <source>
        <dbReference type="Google" id="ProtNLM"/>
    </source>
</evidence>
<comment type="caution">
    <text evidence="1">The sequence shown here is derived from an EMBL/GenBank/DDBJ whole genome shotgun (WGS) entry which is preliminary data.</text>
</comment>
<protein>
    <recommendedName>
        <fullName evidence="3">FAD-binding domain-containing protein</fullName>
    </recommendedName>
</protein>
<dbReference type="EMBL" id="MCFF01000002">
    <property type="protein sequence ID" value="ORZ28327.1"/>
    <property type="molecule type" value="Genomic_DNA"/>
</dbReference>
<keyword evidence="2" id="KW-1185">Reference proteome</keyword>
<reference evidence="1 2" key="1">
    <citation type="submission" date="2016-07" db="EMBL/GenBank/DDBJ databases">
        <title>Pervasive Adenine N6-methylation of Active Genes in Fungi.</title>
        <authorList>
            <consortium name="DOE Joint Genome Institute"/>
            <person name="Mondo S.J."/>
            <person name="Dannebaum R.O."/>
            <person name="Kuo R.C."/>
            <person name="Labutti K."/>
            <person name="Haridas S."/>
            <person name="Kuo A."/>
            <person name="Salamov A."/>
            <person name="Ahrendt S.R."/>
            <person name="Lipzen A."/>
            <person name="Sullivan W."/>
            <person name="Andreopoulos W.B."/>
            <person name="Clum A."/>
            <person name="Lindquist E."/>
            <person name="Daum C."/>
            <person name="Ramamoorthy G.K."/>
            <person name="Gryganskyi A."/>
            <person name="Culley D."/>
            <person name="Magnuson J.K."/>
            <person name="James T.Y."/>
            <person name="O'Malley M.A."/>
            <person name="Stajich J.E."/>
            <person name="Spatafora J.W."/>
            <person name="Visel A."/>
            <person name="Grigoriev I.V."/>
        </authorList>
    </citation>
    <scope>NUCLEOTIDE SEQUENCE [LARGE SCALE GENOMIC DNA]</scope>
    <source>
        <strain evidence="1 2">NRRL 3116</strain>
    </source>
</reference>
<dbReference type="Proteomes" id="UP000193648">
    <property type="component" value="Unassembled WGS sequence"/>
</dbReference>
<dbReference type="InParanoid" id="A0A1Y2H1A3"/>
<dbReference type="InterPro" id="IPR036188">
    <property type="entry name" value="FAD/NAD-bd_sf"/>
</dbReference>
<dbReference type="AlphaFoldDB" id="A0A1Y2H1A3"/>
<dbReference type="OrthoDB" id="655030at2759"/>
<dbReference type="SUPFAM" id="SSF51905">
    <property type="entry name" value="FAD/NAD(P)-binding domain"/>
    <property type="match status" value="1"/>
</dbReference>
<evidence type="ECO:0000313" key="1">
    <source>
        <dbReference type="EMBL" id="ORZ28327.1"/>
    </source>
</evidence>
<gene>
    <name evidence="1" type="ORF">BCR41DRAFT_72293</name>
</gene>
<proteinExistence type="predicted"/>
<name>A0A1Y2H1A3_9FUNG</name>